<sequence length="403" mass="45136">MTMDLAIFGRDWWNHAHEIAAARREQGAVHRATIPRGEQEIPVWVIVRYEEAQAALADPRLSKDVDGLTKILDKHLTVDGEKPNLSSMFSPHMIFSDPPRHTRLRRLLMKHFTRPRVEALKPRIEQMTAELLNDLPLGREVDLIAEVAFPLPLYAICELIGVPAKKRGVLRAWTYALMEDLPERADTASKKMQAYLLELIETARANPGEDLLSALVQEAEDEDRLSLPELLGTLFLLFVAGHETTTALIGNAVACLLADDGRLWRELGQRPELLPGAVKEISRYDAAVATATHRFTEDEVTIDGTTIPAGEIVLISLLSANRDDRQFDRADQLDIQRKESNLAFGYGIHYCLGAQLGLMETESLVGALTRRFPDARLVDGAQLRRRQPAMIPNSWRDLPVILG</sequence>
<dbReference type="InterPro" id="IPR001128">
    <property type="entry name" value="Cyt_P450"/>
</dbReference>
<dbReference type="PANTHER" id="PTHR46696">
    <property type="entry name" value="P450, PUTATIVE (EUROFUNG)-RELATED"/>
    <property type="match status" value="1"/>
</dbReference>
<evidence type="ECO:0000313" key="11">
    <source>
        <dbReference type="Proteomes" id="UP000199622"/>
    </source>
</evidence>
<dbReference type="PANTHER" id="PTHR46696:SF1">
    <property type="entry name" value="CYTOCHROME P450 YJIB-RELATED"/>
    <property type="match status" value="1"/>
</dbReference>
<dbReference type="SUPFAM" id="SSF48264">
    <property type="entry name" value="Cytochrome P450"/>
    <property type="match status" value="1"/>
</dbReference>
<comment type="function">
    <text evidence="8">Involved in the coupling of aromatic side chains of the heptapeptide of vancomycin.</text>
</comment>
<dbReference type="PRINTS" id="PR00359">
    <property type="entry name" value="BP450"/>
</dbReference>
<dbReference type="GO" id="GO:0016705">
    <property type="term" value="F:oxidoreductase activity, acting on paired donors, with incorporation or reduction of molecular oxygen"/>
    <property type="evidence" value="ECO:0007669"/>
    <property type="project" value="InterPro"/>
</dbReference>
<dbReference type="PROSITE" id="PS00086">
    <property type="entry name" value="CYTOCHROME_P450"/>
    <property type="match status" value="1"/>
</dbReference>
<keyword evidence="11" id="KW-1185">Reference proteome</keyword>
<keyword evidence="7 9" id="KW-0503">Monooxygenase</keyword>
<dbReference type="AlphaFoldDB" id="A0A1H4JMY1"/>
<evidence type="ECO:0000256" key="2">
    <source>
        <dbReference type="ARBA" id="ARBA00010617"/>
    </source>
</evidence>
<dbReference type="InterPro" id="IPR002397">
    <property type="entry name" value="Cyt_P450_B"/>
</dbReference>
<evidence type="ECO:0000256" key="7">
    <source>
        <dbReference type="ARBA" id="ARBA00023033"/>
    </source>
</evidence>
<proteinExistence type="inferred from homology"/>
<evidence type="ECO:0000256" key="6">
    <source>
        <dbReference type="ARBA" id="ARBA00023004"/>
    </source>
</evidence>
<dbReference type="Proteomes" id="UP000199622">
    <property type="component" value="Unassembled WGS sequence"/>
</dbReference>
<keyword evidence="5 9" id="KW-0560">Oxidoreductase</keyword>
<dbReference type="InterPro" id="IPR017972">
    <property type="entry name" value="Cyt_P450_CS"/>
</dbReference>
<evidence type="ECO:0000256" key="9">
    <source>
        <dbReference type="RuleBase" id="RU000461"/>
    </source>
</evidence>
<dbReference type="Gene3D" id="1.10.630.10">
    <property type="entry name" value="Cytochrome P450"/>
    <property type="match status" value="1"/>
</dbReference>
<keyword evidence="4 9" id="KW-0479">Metal-binding</keyword>
<name>A0A1H4JMY1_9PSEU</name>
<dbReference type="FunFam" id="1.10.630.10:FF:000018">
    <property type="entry name" value="Cytochrome P450 monooxygenase"/>
    <property type="match status" value="1"/>
</dbReference>
<evidence type="ECO:0000256" key="3">
    <source>
        <dbReference type="ARBA" id="ARBA00022617"/>
    </source>
</evidence>
<reference evidence="11" key="1">
    <citation type="submission" date="2016-10" db="EMBL/GenBank/DDBJ databases">
        <authorList>
            <person name="Varghese N."/>
            <person name="Submissions S."/>
        </authorList>
    </citation>
    <scope>NUCLEOTIDE SEQUENCE [LARGE SCALE GENOMIC DNA]</scope>
    <source>
        <strain evidence="11">DSM 44544</strain>
    </source>
</reference>
<evidence type="ECO:0000256" key="8">
    <source>
        <dbReference type="ARBA" id="ARBA00055433"/>
    </source>
</evidence>
<comment type="pathway">
    <text evidence="1">Antibiotic biosynthesis; vancomycin biosynthesis.</text>
</comment>
<dbReference type="GO" id="GO:0004497">
    <property type="term" value="F:monooxygenase activity"/>
    <property type="evidence" value="ECO:0007669"/>
    <property type="project" value="UniProtKB-KW"/>
</dbReference>
<evidence type="ECO:0000313" key="10">
    <source>
        <dbReference type="EMBL" id="SEB47527.1"/>
    </source>
</evidence>
<accession>A0A1H4JMY1</accession>
<dbReference type="STRING" id="208445.SAMN04489727_2042"/>
<evidence type="ECO:0000256" key="4">
    <source>
        <dbReference type="ARBA" id="ARBA00022723"/>
    </source>
</evidence>
<dbReference type="CDD" id="cd11029">
    <property type="entry name" value="CYP107-like"/>
    <property type="match status" value="1"/>
</dbReference>
<keyword evidence="3 9" id="KW-0349">Heme</keyword>
<organism evidence="10 11">
    <name type="scientific">Amycolatopsis tolypomycina</name>
    <dbReference type="NCBI Taxonomy" id="208445"/>
    <lineage>
        <taxon>Bacteria</taxon>
        <taxon>Bacillati</taxon>
        <taxon>Actinomycetota</taxon>
        <taxon>Actinomycetes</taxon>
        <taxon>Pseudonocardiales</taxon>
        <taxon>Pseudonocardiaceae</taxon>
        <taxon>Amycolatopsis</taxon>
    </lineage>
</organism>
<dbReference type="InterPro" id="IPR036396">
    <property type="entry name" value="Cyt_P450_sf"/>
</dbReference>
<comment type="similarity">
    <text evidence="2 9">Belongs to the cytochrome P450 family.</text>
</comment>
<dbReference type="GO" id="GO:0020037">
    <property type="term" value="F:heme binding"/>
    <property type="evidence" value="ECO:0007669"/>
    <property type="project" value="InterPro"/>
</dbReference>
<dbReference type="Pfam" id="PF00067">
    <property type="entry name" value="p450"/>
    <property type="match status" value="1"/>
</dbReference>
<evidence type="ECO:0000256" key="1">
    <source>
        <dbReference type="ARBA" id="ARBA00004660"/>
    </source>
</evidence>
<dbReference type="EMBL" id="FNSO01000003">
    <property type="protein sequence ID" value="SEB47527.1"/>
    <property type="molecule type" value="Genomic_DNA"/>
</dbReference>
<keyword evidence="6 9" id="KW-0408">Iron</keyword>
<dbReference type="GO" id="GO:0005506">
    <property type="term" value="F:iron ion binding"/>
    <property type="evidence" value="ECO:0007669"/>
    <property type="project" value="InterPro"/>
</dbReference>
<evidence type="ECO:0000256" key="5">
    <source>
        <dbReference type="ARBA" id="ARBA00023002"/>
    </source>
</evidence>
<gene>
    <name evidence="10" type="ORF">SAMN04489727_2042</name>
</gene>
<protein>
    <submittedName>
        <fullName evidence="10">Cytochrome P450</fullName>
    </submittedName>
</protein>